<dbReference type="KEGG" id="abi:Aboo_1055"/>
<comment type="similarity">
    <text evidence="1">Belongs to the N(4)/N(6)-methyltransferase family. N(4) subfamily.</text>
</comment>
<keyword evidence="7" id="KW-0238">DNA-binding</keyword>
<evidence type="ECO:0000256" key="7">
    <source>
        <dbReference type="ARBA" id="ARBA00023125"/>
    </source>
</evidence>
<dbReference type="GO" id="GO:0008170">
    <property type="term" value="F:N-methyltransferase activity"/>
    <property type="evidence" value="ECO:0007669"/>
    <property type="project" value="InterPro"/>
</dbReference>
<evidence type="ECO:0000256" key="6">
    <source>
        <dbReference type="ARBA" id="ARBA00022747"/>
    </source>
</evidence>
<dbReference type="InterPro" id="IPR001091">
    <property type="entry name" value="RM_Methyltransferase"/>
</dbReference>
<dbReference type="REBASE" id="24509">
    <property type="entry name" value="M.AboTORF1055P"/>
</dbReference>
<keyword evidence="4" id="KW-0808">Transferase</keyword>
<keyword evidence="5" id="KW-0949">S-adenosyl-L-methionine</keyword>
<protein>
    <recommendedName>
        <fullName evidence="2">site-specific DNA-methyltransferase (cytosine-N(4)-specific)</fullName>
        <ecNumber evidence="2">2.1.1.113</ecNumber>
    </recommendedName>
</protein>
<dbReference type="HOGENOM" id="CLU_324107_0_0_2"/>
<dbReference type="eggNOG" id="arCOG00115">
    <property type="taxonomic scope" value="Archaea"/>
</dbReference>
<evidence type="ECO:0000256" key="2">
    <source>
        <dbReference type="ARBA" id="ARBA00012185"/>
    </source>
</evidence>
<evidence type="ECO:0000259" key="9">
    <source>
        <dbReference type="Pfam" id="PF01555"/>
    </source>
</evidence>
<feature type="domain" description="DNA methylase N-4/N-6" evidence="9">
    <location>
        <begin position="613"/>
        <end position="831"/>
    </location>
</feature>
<dbReference type="OrthoDB" id="38200at2157"/>
<comment type="catalytic activity">
    <reaction evidence="8">
        <text>a 2'-deoxycytidine in DNA + S-adenosyl-L-methionine = an N(4)-methyl-2'-deoxycytidine in DNA + S-adenosyl-L-homocysteine + H(+)</text>
        <dbReference type="Rhea" id="RHEA:16857"/>
        <dbReference type="Rhea" id="RHEA-COMP:11369"/>
        <dbReference type="Rhea" id="RHEA-COMP:13674"/>
        <dbReference type="ChEBI" id="CHEBI:15378"/>
        <dbReference type="ChEBI" id="CHEBI:57856"/>
        <dbReference type="ChEBI" id="CHEBI:59789"/>
        <dbReference type="ChEBI" id="CHEBI:85452"/>
        <dbReference type="ChEBI" id="CHEBI:137933"/>
        <dbReference type="EC" id="2.1.1.113"/>
    </reaction>
</comment>
<evidence type="ECO:0000313" key="11">
    <source>
        <dbReference type="Proteomes" id="UP000001400"/>
    </source>
</evidence>
<accession>B5IH98</accession>
<reference evidence="10" key="1">
    <citation type="submission" date="2010-02" db="EMBL/GenBank/DDBJ databases">
        <title>Complete sequence of Aciduliprofundum boonei T469.</title>
        <authorList>
            <consortium name="US DOE Joint Genome Institute"/>
            <person name="Lucas S."/>
            <person name="Copeland A."/>
            <person name="Lapidus A."/>
            <person name="Cheng J.-F."/>
            <person name="Bruce D."/>
            <person name="Goodwin L."/>
            <person name="Pitluck S."/>
            <person name="Saunders E."/>
            <person name="Detter J.C."/>
            <person name="Han C."/>
            <person name="Tapia R."/>
            <person name="Land M."/>
            <person name="Hauser L."/>
            <person name="Kyrpides N."/>
            <person name="Mikhailova N."/>
            <person name="Flores G."/>
            <person name="Reysenbach A.-L."/>
            <person name="Woyke T."/>
        </authorList>
    </citation>
    <scope>NUCLEOTIDE SEQUENCE</scope>
    <source>
        <strain evidence="10">T469</strain>
    </source>
</reference>
<dbReference type="Pfam" id="PF01555">
    <property type="entry name" value="N6_N4_Mtase"/>
    <property type="match status" value="1"/>
</dbReference>
<dbReference type="GO" id="GO:0009307">
    <property type="term" value="P:DNA restriction-modification system"/>
    <property type="evidence" value="ECO:0007669"/>
    <property type="project" value="UniProtKB-KW"/>
</dbReference>
<evidence type="ECO:0000256" key="3">
    <source>
        <dbReference type="ARBA" id="ARBA00022603"/>
    </source>
</evidence>
<evidence type="ECO:0000256" key="4">
    <source>
        <dbReference type="ARBA" id="ARBA00022679"/>
    </source>
</evidence>
<keyword evidence="11" id="KW-1185">Reference proteome</keyword>
<dbReference type="Gene3D" id="3.40.50.150">
    <property type="entry name" value="Vaccinia Virus protein VP39"/>
    <property type="match status" value="1"/>
</dbReference>
<dbReference type="SUPFAM" id="SSF53335">
    <property type="entry name" value="S-adenosyl-L-methionine-dependent methyltransferases"/>
    <property type="match status" value="1"/>
</dbReference>
<dbReference type="EC" id="2.1.1.113" evidence="2"/>
<dbReference type="GO" id="GO:0003677">
    <property type="term" value="F:DNA binding"/>
    <property type="evidence" value="ECO:0007669"/>
    <property type="project" value="UniProtKB-KW"/>
</dbReference>
<sequence length="849" mass="100526">MIKRNSLEIIESFLQRYNIKLNVKRYLKKYLVDSDEYQELPDDIIDRIIADGYNQNSDLVKKIAEYFLKKYNIYFGRIQKEQLKKFIDYGFQKDLDILIQLIHQDLPKDLDIHKEIVKLIKDNGLKNDPTPYINNLKNAIKKRDEKRITDYLLFLYSRLVNLNERKYMSLYSIFKENEAEIRKELTNLDYLKLKEYCDDKTKLKREEAVKKFNSAYMNLLEKESGEIEKAGLIYFVVDQKLFDHFKNEKDFFSYLFELIKKAYSELKNHRTLAIKVHNIFSRGINIKWKIYSYLTIYAEKFRREKENRGYYKPWEICEDVLKHKFKIYLNEYDRRVLTDFYKNDLPKGYLKRSKKLQNKEVIETIEFFKKINYGFSFEDCFILKTDEFTKNSKGIEFIKNENELLLIFNKHQFDDRKIPCPVCGGLKISGNSYPQIGVKSWECKNPLCAARSKTNRGKRYSKRSILMQEAAFDFSKENQIPKELIKVWRKDVVLEWNYNSLYSMLVKYFTFVGDKIILLNAEKPKLFSLIASKEKRIPQNMQTRDFLDFSVKNRNEFDAFFNSQFFKLFLYKKDDYKSSSLNLNLNMDNNKMKIIVGDSYKVLELFKNKITNMVTSPPYYNAREYSKWDNLFNYLNDIYNIILKAHDALIKGGVFFYNIGDIFDNENIIVKSKMGEKRIPLGAYTILIFEKAGFELLDDIIWYKGEPQSNRHKNDGMYTPYYQRPTNCYEHMFIFKKEGDVIINKDKDEIKIKSNIIKFAPVVKIGKGGENRYGHTAPFPKMIPLLSISTFTNQGDIVLDPFSGSGTTPIVASINGRKAIGIEINKEYALLSIKKAKDENLDAELIDLN</sequence>
<dbReference type="InterPro" id="IPR029063">
    <property type="entry name" value="SAM-dependent_MTases_sf"/>
</dbReference>
<organism evidence="10 11">
    <name type="scientific">Aciduliprofundum boonei (strain DSM 19572 / T469)</name>
    <dbReference type="NCBI Taxonomy" id="439481"/>
    <lineage>
        <taxon>Archaea</taxon>
        <taxon>Methanobacteriati</taxon>
        <taxon>Thermoplasmatota</taxon>
        <taxon>DHVE2 group</taxon>
        <taxon>Candidatus Aciduliprofundum</taxon>
    </lineage>
</organism>
<proteinExistence type="inferred from homology"/>
<dbReference type="RefSeq" id="WP_008086590.1">
    <property type="nucleotide sequence ID" value="NC_013926.1"/>
</dbReference>
<evidence type="ECO:0000256" key="1">
    <source>
        <dbReference type="ARBA" id="ARBA00010203"/>
    </source>
</evidence>
<dbReference type="InterPro" id="IPR017985">
    <property type="entry name" value="MeTrfase_CN4_CS"/>
</dbReference>
<dbReference type="GeneID" id="8828012"/>
<evidence type="ECO:0000256" key="5">
    <source>
        <dbReference type="ARBA" id="ARBA00022691"/>
    </source>
</evidence>
<dbReference type="AlphaFoldDB" id="B5IH98"/>
<dbReference type="PRINTS" id="PR00508">
    <property type="entry name" value="S21N4MTFRASE"/>
</dbReference>
<dbReference type="InterPro" id="IPR002941">
    <property type="entry name" value="DNA_methylase_N4/N6"/>
</dbReference>
<keyword evidence="6" id="KW-0680">Restriction system</keyword>
<evidence type="ECO:0000313" key="10">
    <source>
        <dbReference type="EMBL" id="ADD08864.1"/>
    </source>
</evidence>
<dbReference type="PROSITE" id="PS00093">
    <property type="entry name" value="N4_MTASE"/>
    <property type="match status" value="1"/>
</dbReference>
<gene>
    <name evidence="10" type="ordered locus">Aboo_1055</name>
</gene>
<dbReference type="GO" id="GO:0015667">
    <property type="term" value="F:site-specific DNA-methyltransferase (cytosine-N4-specific) activity"/>
    <property type="evidence" value="ECO:0007669"/>
    <property type="project" value="UniProtKB-EC"/>
</dbReference>
<name>B5IH98_ACIB4</name>
<dbReference type="GO" id="GO:0032259">
    <property type="term" value="P:methylation"/>
    <property type="evidence" value="ECO:0007669"/>
    <property type="project" value="UniProtKB-KW"/>
</dbReference>
<evidence type="ECO:0000256" key="8">
    <source>
        <dbReference type="ARBA" id="ARBA00049120"/>
    </source>
</evidence>
<dbReference type="EMBL" id="CP001941">
    <property type="protein sequence ID" value="ADD08864.1"/>
    <property type="molecule type" value="Genomic_DNA"/>
</dbReference>
<keyword evidence="3 10" id="KW-0489">Methyltransferase</keyword>
<dbReference type="Proteomes" id="UP000001400">
    <property type="component" value="Chromosome"/>
</dbReference>
<dbReference type="STRING" id="439481.Aboo_1055"/>